<dbReference type="EMBL" id="SSNY01000013">
    <property type="protein sequence ID" value="THF55066.1"/>
    <property type="molecule type" value="Genomic_DNA"/>
</dbReference>
<keyword evidence="3 6" id="KW-0812">Transmembrane</keyword>
<evidence type="ECO:0000313" key="8">
    <source>
        <dbReference type="EMBL" id="THF55066.1"/>
    </source>
</evidence>
<dbReference type="PANTHER" id="PTHR32322:SF2">
    <property type="entry name" value="EAMA DOMAIN-CONTAINING PROTEIN"/>
    <property type="match status" value="1"/>
</dbReference>
<evidence type="ECO:0000256" key="3">
    <source>
        <dbReference type="ARBA" id="ARBA00022692"/>
    </source>
</evidence>
<feature type="transmembrane region" description="Helical" evidence="6">
    <location>
        <begin position="34"/>
        <end position="57"/>
    </location>
</feature>
<evidence type="ECO:0000256" key="2">
    <source>
        <dbReference type="ARBA" id="ARBA00007362"/>
    </source>
</evidence>
<comment type="caution">
    <text evidence="8">The sequence shown here is derived from an EMBL/GenBank/DDBJ whole genome shotgun (WGS) entry which is preliminary data.</text>
</comment>
<gene>
    <name evidence="8" type="ORF">E6C48_19395</name>
</gene>
<evidence type="ECO:0000256" key="4">
    <source>
        <dbReference type="ARBA" id="ARBA00022989"/>
    </source>
</evidence>
<proteinExistence type="inferred from homology"/>
<keyword evidence="9" id="KW-1185">Reference proteome</keyword>
<protein>
    <submittedName>
        <fullName evidence="8">DMT family transporter</fullName>
    </submittedName>
</protein>
<feature type="transmembrane region" description="Helical" evidence="6">
    <location>
        <begin position="97"/>
        <end position="117"/>
    </location>
</feature>
<name>A0ABY2Q2E9_9HYPH</name>
<dbReference type="Pfam" id="PF00892">
    <property type="entry name" value="EamA"/>
    <property type="match status" value="1"/>
</dbReference>
<dbReference type="Proteomes" id="UP000306441">
    <property type="component" value="Unassembled WGS sequence"/>
</dbReference>
<sequence length="303" mass="31428">MASLWNSAFALLVVTGALLGLTLPFGKMGTDAGAPGMVWAFVVSLGAGGLLLAALLASGRGMRLTARRLRYFLVTAAVSYAFPNFLMFSAIPHLGAGYTGIMFTLSPIITLVFSILLGVRRPNLLGMAGILVGFVGAAMVALTRGEAGQPADIFWVLVALLIPASLAIGNIYRTVAWPDGAGPIELAIGSHLAAAAMLLVAILVTQGAGAFAPLAQVPWVVAAQMLSASTMFAFFFRLQAVGGPVYLSQIGYVAAAIGLFSGTLFLGEHYRLLTWAGAAIIVAGVFITTKAQERGEIGEREPA</sequence>
<feature type="transmembrane region" description="Helical" evidence="6">
    <location>
        <begin position="217"/>
        <end position="238"/>
    </location>
</feature>
<dbReference type="InterPro" id="IPR050638">
    <property type="entry name" value="AA-Vitamin_Transporters"/>
</dbReference>
<keyword evidence="4 6" id="KW-1133">Transmembrane helix</keyword>
<feature type="transmembrane region" description="Helical" evidence="6">
    <location>
        <begin position="69"/>
        <end position="91"/>
    </location>
</feature>
<keyword evidence="5 6" id="KW-0472">Membrane</keyword>
<comment type="similarity">
    <text evidence="2">Belongs to the EamA transporter family.</text>
</comment>
<reference evidence="8 9" key="1">
    <citation type="submission" date="2019-04" db="EMBL/GenBank/DDBJ databases">
        <title>Mesorhizobium composti sp. nov., isolated from compost.</title>
        <authorList>
            <person name="Lin S.-Y."/>
            <person name="Hameed A."/>
            <person name="Hsieh Y.-T."/>
            <person name="Young C.-C."/>
        </authorList>
    </citation>
    <scope>NUCLEOTIDE SEQUENCE [LARGE SCALE GENOMIC DNA]</scope>
    <source>
        <strain evidence="8 9">CC-YTH430</strain>
    </source>
</reference>
<dbReference type="InterPro" id="IPR000620">
    <property type="entry name" value="EamA_dom"/>
</dbReference>
<feature type="transmembrane region" description="Helical" evidence="6">
    <location>
        <begin position="184"/>
        <end position="205"/>
    </location>
</feature>
<comment type="subcellular location">
    <subcellularLocation>
        <location evidence="1">Membrane</location>
        <topology evidence="1">Multi-pass membrane protein</topology>
    </subcellularLocation>
</comment>
<dbReference type="InterPro" id="IPR037185">
    <property type="entry name" value="EmrE-like"/>
</dbReference>
<evidence type="ECO:0000259" key="7">
    <source>
        <dbReference type="Pfam" id="PF00892"/>
    </source>
</evidence>
<feature type="transmembrane region" description="Helical" evidence="6">
    <location>
        <begin position="272"/>
        <end position="291"/>
    </location>
</feature>
<dbReference type="PANTHER" id="PTHR32322">
    <property type="entry name" value="INNER MEMBRANE TRANSPORTER"/>
    <property type="match status" value="1"/>
</dbReference>
<feature type="transmembrane region" description="Helical" evidence="6">
    <location>
        <begin position="245"/>
        <end position="266"/>
    </location>
</feature>
<accession>A0ABY2Q2E9</accession>
<dbReference type="RefSeq" id="WP_136359838.1">
    <property type="nucleotide sequence ID" value="NZ_SSNY01000013.1"/>
</dbReference>
<organism evidence="8 9">
    <name type="scientific">Ollibium composti</name>
    <dbReference type="NCBI Taxonomy" id="2675109"/>
    <lineage>
        <taxon>Bacteria</taxon>
        <taxon>Pseudomonadati</taxon>
        <taxon>Pseudomonadota</taxon>
        <taxon>Alphaproteobacteria</taxon>
        <taxon>Hyphomicrobiales</taxon>
        <taxon>Phyllobacteriaceae</taxon>
        <taxon>Ollibium</taxon>
    </lineage>
</organism>
<feature type="domain" description="EamA" evidence="7">
    <location>
        <begin position="10"/>
        <end position="141"/>
    </location>
</feature>
<evidence type="ECO:0000256" key="6">
    <source>
        <dbReference type="SAM" id="Phobius"/>
    </source>
</evidence>
<dbReference type="SUPFAM" id="SSF103481">
    <property type="entry name" value="Multidrug resistance efflux transporter EmrE"/>
    <property type="match status" value="2"/>
</dbReference>
<feature type="transmembrane region" description="Helical" evidence="6">
    <location>
        <begin position="124"/>
        <end position="141"/>
    </location>
</feature>
<evidence type="ECO:0000256" key="1">
    <source>
        <dbReference type="ARBA" id="ARBA00004141"/>
    </source>
</evidence>
<evidence type="ECO:0000256" key="5">
    <source>
        <dbReference type="ARBA" id="ARBA00023136"/>
    </source>
</evidence>
<feature type="transmembrane region" description="Helical" evidence="6">
    <location>
        <begin position="153"/>
        <end position="172"/>
    </location>
</feature>
<evidence type="ECO:0000313" key="9">
    <source>
        <dbReference type="Proteomes" id="UP000306441"/>
    </source>
</evidence>